<dbReference type="AlphaFoldDB" id="A0A8H3DQT5"/>
<evidence type="ECO:0000313" key="1">
    <source>
        <dbReference type="EMBL" id="CAE7067619.1"/>
    </source>
</evidence>
<proteinExistence type="predicted"/>
<protein>
    <submittedName>
        <fullName evidence="1">Uncharacterized protein</fullName>
    </submittedName>
</protein>
<organism evidence="1 2">
    <name type="scientific">Rhizoctonia solani</name>
    <dbReference type="NCBI Taxonomy" id="456999"/>
    <lineage>
        <taxon>Eukaryota</taxon>
        <taxon>Fungi</taxon>
        <taxon>Dikarya</taxon>
        <taxon>Basidiomycota</taxon>
        <taxon>Agaricomycotina</taxon>
        <taxon>Agaricomycetes</taxon>
        <taxon>Cantharellales</taxon>
        <taxon>Ceratobasidiaceae</taxon>
        <taxon>Rhizoctonia</taxon>
    </lineage>
</organism>
<dbReference type="EMBL" id="CAJNJQ010000281">
    <property type="protein sequence ID" value="CAE7067619.1"/>
    <property type="molecule type" value="Genomic_DNA"/>
</dbReference>
<reference evidence="1" key="1">
    <citation type="submission" date="2021-01" db="EMBL/GenBank/DDBJ databases">
        <authorList>
            <person name="Kaushik A."/>
        </authorList>
    </citation>
    <scope>NUCLEOTIDE SEQUENCE</scope>
    <source>
        <strain evidence="1">AG5</strain>
    </source>
</reference>
<comment type="caution">
    <text evidence="1">The sequence shown here is derived from an EMBL/GenBank/DDBJ whole genome shotgun (WGS) entry which is preliminary data.</text>
</comment>
<accession>A0A8H3DQT5</accession>
<sequence length="103" mass="11869">MSAYYILQTSYKLVYPPEDSTAFDMAAPEHSTTPLPLQRAQTIDQQRLTERALSYRRSVVRIQNVYRSLRESIIDLYNVVRQLHVEIVAHAHNLPLSHSNACT</sequence>
<evidence type="ECO:0000313" key="2">
    <source>
        <dbReference type="Proteomes" id="UP000663827"/>
    </source>
</evidence>
<gene>
    <name evidence="1" type="ORF">RDB_LOCUS12944</name>
</gene>
<name>A0A8H3DQT5_9AGAM</name>
<dbReference type="Proteomes" id="UP000663827">
    <property type="component" value="Unassembled WGS sequence"/>
</dbReference>